<name>A0A848ITX0_9BACT</name>
<dbReference type="PANTHER" id="PTHR35368:SF1">
    <property type="entry name" value="HYDROPEROXIDE REDUCTASE"/>
    <property type="match status" value="1"/>
</dbReference>
<evidence type="ECO:0000313" key="1">
    <source>
        <dbReference type="EMBL" id="NMM47787.1"/>
    </source>
</evidence>
<accession>A0A848ITX0</accession>
<dbReference type="InterPro" id="IPR052924">
    <property type="entry name" value="OsmC/Ohr_hydroprdx_reductase"/>
</dbReference>
<protein>
    <submittedName>
        <fullName evidence="1">OsmC family protein</fullName>
    </submittedName>
</protein>
<organism evidence="1 2">
    <name type="scientific">Marinigracilibium pacificum</name>
    <dbReference type="NCBI Taxonomy" id="2729599"/>
    <lineage>
        <taxon>Bacteria</taxon>
        <taxon>Pseudomonadati</taxon>
        <taxon>Bacteroidota</taxon>
        <taxon>Cytophagia</taxon>
        <taxon>Cytophagales</taxon>
        <taxon>Flammeovirgaceae</taxon>
        <taxon>Marinigracilibium</taxon>
    </lineage>
</organism>
<dbReference type="AlphaFoldDB" id="A0A848ITX0"/>
<dbReference type="PANTHER" id="PTHR35368">
    <property type="entry name" value="HYDROPEROXIDE REDUCTASE"/>
    <property type="match status" value="1"/>
</dbReference>
<dbReference type="EMBL" id="JABBNU010000003">
    <property type="protein sequence ID" value="NMM47787.1"/>
    <property type="molecule type" value="Genomic_DNA"/>
</dbReference>
<dbReference type="InterPro" id="IPR015946">
    <property type="entry name" value="KH_dom-like_a/b"/>
</dbReference>
<dbReference type="InterPro" id="IPR036102">
    <property type="entry name" value="OsmC/Ohrsf"/>
</dbReference>
<dbReference type="RefSeq" id="WP_169678659.1">
    <property type="nucleotide sequence ID" value="NZ_JABBNU010000003.1"/>
</dbReference>
<sequence length="181" mass="20508">MKTISKVYNNQYPLINEYSKNPEKAWVTDAATIEGKYLDDPFHTEVIINDELQVPFKIGVHRAVGGLHDLPNPGDMLSATLACCFESTMRMVANRMGIKLLYTRVRVESEVDVRGTLCMSKEVPVSFQEITVWIKVITDQADEDRTIRLIKATENSCIIYQTLIKGIKINIYPEISKLLVA</sequence>
<dbReference type="SUPFAM" id="SSF82784">
    <property type="entry name" value="OsmC-like"/>
    <property type="match status" value="1"/>
</dbReference>
<comment type="caution">
    <text evidence="1">The sequence shown here is derived from an EMBL/GenBank/DDBJ whole genome shotgun (WGS) entry which is preliminary data.</text>
</comment>
<evidence type="ECO:0000313" key="2">
    <source>
        <dbReference type="Proteomes" id="UP000559010"/>
    </source>
</evidence>
<dbReference type="Proteomes" id="UP000559010">
    <property type="component" value="Unassembled WGS sequence"/>
</dbReference>
<dbReference type="Pfam" id="PF02566">
    <property type="entry name" value="OsmC"/>
    <property type="match status" value="1"/>
</dbReference>
<gene>
    <name evidence="1" type="ORF">HH304_05195</name>
</gene>
<reference evidence="1 2" key="1">
    <citation type="submission" date="2020-04" db="EMBL/GenBank/DDBJ databases">
        <title>Flammeovirgaceae bacterium KN852 isolated from deep sea.</title>
        <authorList>
            <person name="Zhang D.-C."/>
        </authorList>
    </citation>
    <scope>NUCLEOTIDE SEQUENCE [LARGE SCALE GENOMIC DNA]</scope>
    <source>
        <strain evidence="1 2">KN852</strain>
    </source>
</reference>
<dbReference type="Gene3D" id="3.30.300.20">
    <property type="match status" value="1"/>
</dbReference>
<keyword evidence="2" id="KW-1185">Reference proteome</keyword>
<proteinExistence type="predicted"/>
<dbReference type="InterPro" id="IPR003718">
    <property type="entry name" value="OsmC/Ohr_fam"/>
</dbReference>